<protein>
    <submittedName>
        <fullName evidence="1">Uncharacterized protein</fullName>
    </submittedName>
</protein>
<keyword evidence="2" id="KW-1185">Reference proteome</keyword>
<dbReference type="Proteomes" id="UP001056120">
    <property type="component" value="Linkage Group LG01"/>
</dbReference>
<comment type="caution">
    <text evidence="1">The sequence shown here is derived from an EMBL/GenBank/DDBJ whole genome shotgun (WGS) entry which is preliminary data.</text>
</comment>
<proteinExistence type="predicted"/>
<sequence length="770" mass="84207">MTSKRESNEILDTRKEGNHILHYFFFSILQTSMAEEEGDHPLLRGGRKKSKYVHGFSSSQIQSLAAICEAFIPPIPPPPNPNPSVRAFYSASGSQSPVPQEVAEKMVKRYPADAVFFMKFVLILLSTKLGTLLICGSICLDTKWPFIHSFSDLDLNKREKILQKWSNTHKSLLPIRVVFMMIKLMCFYIFFTLTDGNSENPSWEAIGYDVKPPNDGSIKRRKERPLDKGVVETEKESDATFMELVKSKGLEVKHCEDGFYDIKCDVVIVGSGCGGGVAAAVLASSGHKVVVVEKGHYYVPEDYSLLEGPSMNEMYENGGILSTLDGKVTIFAGSTVGGGSAVNWSAAIKTPDDVLEDWAVDKKIPMFGTSDYHSAMEVVCERIGVTRGCKEEGFQNKVLRRGCENLGLKVERIPQNASENHYCGSCCYGCETGDKKGTDSTWLVDAVENGAVIFTGCKAKRFVFEENDGRKRCRGVIATAESRTITRELRIKARATISAAGSLLTPPLMVSSGLTNRHIGRNLHLHPVLLVWGYFPPGVTLDGKCYEGGIITSLHKVKSTGDPSTRAIVEVAAMGPASFGALFPWVSGADMKDKMVKYPRITKLFSLVRDQSSGVVREEGKITYRLTEIDKENLRAGLRQALQILVAAGAEEVGTFRNDGQLVKCIGITSSDLEAFLDTVEAPGGPKSRVEKWTTYCSAHQMGSCRMGCNEDEGGVDVNGESWEAKGLFVCDGSLLPTALGVNPMITIESTAYCVSKKIGQALEKGVFSD</sequence>
<name>A0ACB9KBX1_9ASTR</name>
<evidence type="ECO:0000313" key="2">
    <source>
        <dbReference type="Proteomes" id="UP001056120"/>
    </source>
</evidence>
<accession>A0ACB9KBX1</accession>
<dbReference type="EMBL" id="CM042018">
    <property type="protein sequence ID" value="KAI3829776.1"/>
    <property type="molecule type" value="Genomic_DNA"/>
</dbReference>
<reference evidence="2" key="1">
    <citation type="journal article" date="2022" name="Mol. Ecol. Resour.">
        <title>The genomes of chicory, endive, great burdock and yacon provide insights into Asteraceae palaeo-polyploidization history and plant inulin production.</title>
        <authorList>
            <person name="Fan W."/>
            <person name="Wang S."/>
            <person name="Wang H."/>
            <person name="Wang A."/>
            <person name="Jiang F."/>
            <person name="Liu H."/>
            <person name="Zhao H."/>
            <person name="Xu D."/>
            <person name="Zhang Y."/>
        </authorList>
    </citation>
    <scope>NUCLEOTIDE SEQUENCE [LARGE SCALE GENOMIC DNA]</scope>
    <source>
        <strain evidence="2">cv. Yunnan</strain>
    </source>
</reference>
<reference evidence="1 2" key="2">
    <citation type="journal article" date="2022" name="Mol. Ecol. Resour.">
        <title>The genomes of chicory, endive, great burdock and yacon provide insights into Asteraceae paleo-polyploidization history and plant inulin production.</title>
        <authorList>
            <person name="Fan W."/>
            <person name="Wang S."/>
            <person name="Wang H."/>
            <person name="Wang A."/>
            <person name="Jiang F."/>
            <person name="Liu H."/>
            <person name="Zhao H."/>
            <person name="Xu D."/>
            <person name="Zhang Y."/>
        </authorList>
    </citation>
    <scope>NUCLEOTIDE SEQUENCE [LARGE SCALE GENOMIC DNA]</scope>
    <source>
        <strain evidence="2">cv. Yunnan</strain>
        <tissue evidence="1">Leaves</tissue>
    </source>
</reference>
<gene>
    <name evidence="1" type="ORF">L1987_03904</name>
</gene>
<organism evidence="1 2">
    <name type="scientific">Smallanthus sonchifolius</name>
    <dbReference type="NCBI Taxonomy" id="185202"/>
    <lineage>
        <taxon>Eukaryota</taxon>
        <taxon>Viridiplantae</taxon>
        <taxon>Streptophyta</taxon>
        <taxon>Embryophyta</taxon>
        <taxon>Tracheophyta</taxon>
        <taxon>Spermatophyta</taxon>
        <taxon>Magnoliopsida</taxon>
        <taxon>eudicotyledons</taxon>
        <taxon>Gunneridae</taxon>
        <taxon>Pentapetalae</taxon>
        <taxon>asterids</taxon>
        <taxon>campanulids</taxon>
        <taxon>Asterales</taxon>
        <taxon>Asteraceae</taxon>
        <taxon>Asteroideae</taxon>
        <taxon>Heliantheae alliance</taxon>
        <taxon>Millerieae</taxon>
        <taxon>Smallanthus</taxon>
    </lineage>
</organism>
<evidence type="ECO:0000313" key="1">
    <source>
        <dbReference type="EMBL" id="KAI3829776.1"/>
    </source>
</evidence>